<dbReference type="Proteomes" id="UP001157502">
    <property type="component" value="Chromosome 30"/>
</dbReference>
<keyword evidence="2" id="KW-1185">Reference proteome</keyword>
<evidence type="ECO:0000313" key="2">
    <source>
        <dbReference type="Proteomes" id="UP001157502"/>
    </source>
</evidence>
<proteinExistence type="predicted"/>
<reference evidence="1" key="1">
    <citation type="submission" date="2021-05" db="EMBL/GenBank/DDBJ databases">
        <authorList>
            <person name="Pan Q."/>
            <person name="Jouanno E."/>
            <person name="Zahm M."/>
            <person name="Klopp C."/>
            <person name="Cabau C."/>
            <person name="Louis A."/>
            <person name="Berthelot C."/>
            <person name="Parey E."/>
            <person name="Roest Crollius H."/>
            <person name="Montfort J."/>
            <person name="Robinson-Rechavi M."/>
            <person name="Bouchez O."/>
            <person name="Lampietro C."/>
            <person name="Lopez Roques C."/>
            <person name="Donnadieu C."/>
            <person name="Postlethwait J."/>
            <person name="Bobe J."/>
            <person name="Dillon D."/>
            <person name="Chandos A."/>
            <person name="von Hippel F."/>
            <person name="Guiguen Y."/>
        </authorList>
    </citation>
    <scope>NUCLEOTIDE SEQUENCE</scope>
    <source>
        <strain evidence="1">YG-Jan2019</strain>
    </source>
</reference>
<evidence type="ECO:0000313" key="1">
    <source>
        <dbReference type="EMBL" id="KAJ7989244.1"/>
    </source>
</evidence>
<gene>
    <name evidence="1" type="ORF">DPEC_G00317480</name>
</gene>
<comment type="caution">
    <text evidence="1">The sequence shown here is derived from an EMBL/GenBank/DDBJ whole genome shotgun (WGS) entry which is preliminary data.</text>
</comment>
<dbReference type="EMBL" id="CM055757">
    <property type="protein sequence ID" value="KAJ7989244.1"/>
    <property type="molecule type" value="Genomic_DNA"/>
</dbReference>
<protein>
    <submittedName>
        <fullName evidence="1">Uncharacterized protein</fullName>
    </submittedName>
</protein>
<accession>A0ACC2FD05</accession>
<name>A0ACC2FD05_DALPE</name>
<organism evidence="1 2">
    <name type="scientific">Dallia pectoralis</name>
    <name type="common">Alaska blackfish</name>
    <dbReference type="NCBI Taxonomy" id="75939"/>
    <lineage>
        <taxon>Eukaryota</taxon>
        <taxon>Metazoa</taxon>
        <taxon>Chordata</taxon>
        <taxon>Craniata</taxon>
        <taxon>Vertebrata</taxon>
        <taxon>Euteleostomi</taxon>
        <taxon>Actinopterygii</taxon>
        <taxon>Neopterygii</taxon>
        <taxon>Teleostei</taxon>
        <taxon>Protacanthopterygii</taxon>
        <taxon>Esociformes</taxon>
        <taxon>Umbridae</taxon>
        <taxon>Dallia</taxon>
    </lineage>
</organism>
<sequence length="541" mass="61447">MALPKAEAFFKNEAELEIIYPAEVNSTKDRKKMKEMILRENPEILVSDYSGPKDNRVRCNFLFFTEHPSAWHTILSSAMTCRRKGGISKGRQLTLEGDNDTKLTVNLYHNGTVMTQGPETSLSEFQRNFKNLKLEVQKIKKDPEVKRNTEEGFCNPTNTNTDPGTRTPLTDRHISTTASPGMKALKDSIAELEQDFFLFREETSNNIHQLLSVNSHQGTQQLQQLCSAVKQLEEDNQDLRQELRRVREELVRREQHGHTLDRLLEETRSMLHTKHQQCVSTQTHSVPTPERIPSSAVSAHPKNSSFTPESIPTTAQHQQHVRTQSRSSFTPHQTPQRKVSSSILQPTTPPTSTGREKMSKDNIVILCDSNGHHLDHRRLFPGRSVKKFWCPTPHSALKLLRDGVLGAPSHIILHTGTNDLSAREDVTKALSNVVKTSSRIYPGAKIIISTLLPRRDVPQGIIDTINCEIANICASTLNVHMANHRWITHEHLYDRVHINREGMRLFARTIKESALKPPQKTHNECEERVRQTDSYAAIGNR</sequence>